<dbReference type="EMBL" id="QEAS01000005">
    <property type="protein sequence ID" value="PWG81205.1"/>
    <property type="molecule type" value="Genomic_DNA"/>
</dbReference>
<comment type="caution">
    <text evidence="1">The sequence shown here is derived from an EMBL/GenBank/DDBJ whole genome shotgun (WGS) entry which is preliminary data.</text>
</comment>
<protein>
    <submittedName>
        <fullName evidence="1">Uncharacterized protein</fullName>
    </submittedName>
</protein>
<sequence>MNKYYRVYLNDTSVTEVSANDFSRRNIQRVSSDVYSIPREGMFYGYSDRIHAMEMAKAGALSYINSMVKQVQAGIDKLIQYREDHYEDLNGNLLEARIRELEKEMYIK</sequence>
<accession>A0A2U2PII1</accession>
<dbReference type="OrthoDB" id="770658at2"/>
<proteinExistence type="predicted"/>
<dbReference type="RefSeq" id="WP_109415147.1">
    <property type="nucleotide sequence ID" value="NZ_QEAS01000005.1"/>
</dbReference>
<dbReference type="AlphaFoldDB" id="A0A2U2PII1"/>
<reference evidence="1 2" key="1">
    <citation type="submission" date="2018-04" db="EMBL/GenBank/DDBJ databases">
        <title>Pedobacter chongqingensis sp. nov., isolated from a rottenly hemp rope.</title>
        <authorList>
            <person name="Cai Y."/>
        </authorList>
    </citation>
    <scope>NUCLEOTIDE SEQUENCE [LARGE SCALE GENOMIC DNA]</scope>
    <source>
        <strain evidence="1 2">FJ4-8</strain>
    </source>
</reference>
<name>A0A2U2PII1_9SPHI</name>
<dbReference type="Proteomes" id="UP000245647">
    <property type="component" value="Unassembled WGS sequence"/>
</dbReference>
<keyword evidence="2" id="KW-1185">Reference proteome</keyword>
<evidence type="ECO:0000313" key="2">
    <source>
        <dbReference type="Proteomes" id="UP000245647"/>
    </source>
</evidence>
<organism evidence="1 2">
    <name type="scientific">Pararcticibacter amylolyticus</name>
    <dbReference type="NCBI Taxonomy" id="2173175"/>
    <lineage>
        <taxon>Bacteria</taxon>
        <taxon>Pseudomonadati</taxon>
        <taxon>Bacteroidota</taxon>
        <taxon>Sphingobacteriia</taxon>
        <taxon>Sphingobacteriales</taxon>
        <taxon>Sphingobacteriaceae</taxon>
        <taxon>Pararcticibacter</taxon>
    </lineage>
</organism>
<evidence type="ECO:0000313" key="1">
    <source>
        <dbReference type="EMBL" id="PWG81205.1"/>
    </source>
</evidence>
<gene>
    <name evidence="1" type="ORF">DDR33_07415</name>
</gene>